<dbReference type="PANTHER" id="PTHR36439">
    <property type="entry name" value="BLL4334 PROTEIN"/>
    <property type="match status" value="1"/>
</dbReference>
<dbReference type="EMBL" id="JAHUZB010000003">
    <property type="protein sequence ID" value="MBV7390664.1"/>
    <property type="molecule type" value="Genomic_DNA"/>
</dbReference>
<evidence type="ECO:0000313" key="2">
    <source>
        <dbReference type="Proteomes" id="UP000774130"/>
    </source>
</evidence>
<proteinExistence type="predicted"/>
<dbReference type="PANTHER" id="PTHR36439:SF1">
    <property type="entry name" value="DUF1697 DOMAIN-CONTAINING PROTEIN"/>
    <property type="match status" value="1"/>
</dbReference>
<dbReference type="InterPro" id="IPR012545">
    <property type="entry name" value="DUF1697"/>
</dbReference>
<keyword evidence="2" id="KW-1185">Reference proteome</keyword>
<name>A0ABS6TCL1_9ENTE</name>
<dbReference type="Pfam" id="PF08002">
    <property type="entry name" value="DUF1697"/>
    <property type="match status" value="1"/>
</dbReference>
<accession>A0ABS6TCL1</accession>
<gene>
    <name evidence="1" type="ORF">KUA55_08230</name>
</gene>
<comment type="caution">
    <text evidence="1">The sequence shown here is derived from an EMBL/GenBank/DDBJ whole genome shotgun (WGS) entry which is preliminary data.</text>
</comment>
<organism evidence="1 2">
    <name type="scientific">Enterococcus alishanensis</name>
    <dbReference type="NCBI Taxonomy" id="1303817"/>
    <lineage>
        <taxon>Bacteria</taxon>
        <taxon>Bacillati</taxon>
        <taxon>Bacillota</taxon>
        <taxon>Bacilli</taxon>
        <taxon>Lactobacillales</taxon>
        <taxon>Enterococcaceae</taxon>
        <taxon>Enterococcus</taxon>
    </lineage>
</organism>
<evidence type="ECO:0000313" key="1">
    <source>
        <dbReference type="EMBL" id="MBV7390664.1"/>
    </source>
</evidence>
<sequence>MEKYIALLRGINVGGKNKIPMPVLKKIFEDANFSSVKTYINSGNIIFSSPMTDKKALIQQIETLIQDEFQLNIPVTIVTDTEINDTLKNAPDWWDQADETIHYAIFLIPPITTDEVSAAVGEINPEYEQIDFGENIIYWSAPRKTFNKARWSKIASSKVNNQVTIRNSNTVKKLMTLCQD</sequence>
<dbReference type="Proteomes" id="UP000774130">
    <property type="component" value="Unassembled WGS sequence"/>
</dbReference>
<reference evidence="1 2" key="1">
    <citation type="submission" date="2021-06" db="EMBL/GenBank/DDBJ databases">
        <title>Enterococcus alishanensis sp. nov., a novel lactic acid bacterium isolated from fresh coffee beans.</title>
        <authorList>
            <person name="Chen Y.-S."/>
        </authorList>
    </citation>
    <scope>NUCLEOTIDE SEQUENCE [LARGE SCALE GENOMIC DNA]</scope>
    <source>
        <strain evidence="1 2">ALS3</strain>
    </source>
</reference>
<dbReference type="RefSeq" id="WP_218325722.1">
    <property type="nucleotide sequence ID" value="NZ_JAHUZB010000003.1"/>
</dbReference>
<protein>
    <submittedName>
        <fullName evidence="1">DUF1697 domain-containing protein</fullName>
    </submittedName>
</protein>
<dbReference type="PIRSF" id="PIRSF008502">
    <property type="entry name" value="UCP008502"/>
    <property type="match status" value="1"/>
</dbReference>